<evidence type="ECO:0000259" key="1">
    <source>
        <dbReference type="Pfam" id="PF01636"/>
    </source>
</evidence>
<feature type="domain" description="Aminoglycoside phosphotransferase" evidence="1">
    <location>
        <begin position="350"/>
        <end position="536"/>
    </location>
</feature>
<evidence type="ECO:0000313" key="2">
    <source>
        <dbReference type="EMBL" id="KAF4496214.1"/>
    </source>
</evidence>
<dbReference type="InterPro" id="IPR011009">
    <property type="entry name" value="Kinase-like_dom_sf"/>
</dbReference>
<organism evidence="2 3">
    <name type="scientific">Fusarium agapanthi</name>
    <dbReference type="NCBI Taxonomy" id="1803897"/>
    <lineage>
        <taxon>Eukaryota</taxon>
        <taxon>Fungi</taxon>
        <taxon>Dikarya</taxon>
        <taxon>Ascomycota</taxon>
        <taxon>Pezizomycotina</taxon>
        <taxon>Sordariomycetes</taxon>
        <taxon>Hypocreomycetidae</taxon>
        <taxon>Hypocreales</taxon>
        <taxon>Nectriaceae</taxon>
        <taxon>Fusarium</taxon>
        <taxon>Fusarium fujikuroi species complex</taxon>
    </lineage>
</organism>
<dbReference type="OrthoDB" id="3250044at2759"/>
<dbReference type="Gene3D" id="3.90.1200.10">
    <property type="match status" value="1"/>
</dbReference>
<proteinExistence type="predicted"/>
<sequence length="577" mass="65468">MNPPSPDVHKALDLVDRVPLQHPASALLRAYILEAVQPQAAANYVQHRLSADGHARSLVADWTYVIDSGWYLFLHFSKRLSLIQPRALTVISGKQPRAPSAEEINAITKRDGGICCVTGKKGSLWDPIIVAPILPVPSAWLKGESSVTELLEAFFGPQYFDWWHFLIDKADLYSPYQTHWLVRRSVHKAFQRGVVKLIRLPSSMIEFRVEHVLIDDEQPVDVKGPIALLGDHSRQGIEKADARLIGSHARFSRSIQLVNLARTIVPGLLSEPKTIMDVPQQQFPVRMRSSSLGLGHTFLRPIMLLWRFFPCKVRIAAYDLLRELGSCFYGKDGDAQVQRLPFGLYLKHNSNPDTLRNEYNALKILEQKTNIPAPRVFDIVSQSNNEDDLSYLLMSRVPGTPLAICRDSLSDQDYANLSVQLKGCVSQMRDIPKPSNHDMAICNTLGEACRDPRIRDWSPIGPFADEASFSQNLRFSDEPSRRGHKIVFTHGDLNPRNIMMERISNPAGARGWRLSGIIDWETAGYYPEYWDYTKSMFESFRWPRRHNGMMSDVFSEFGDYSQELAVERRAWESGDGI</sequence>
<dbReference type="Pfam" id="PF01636">
    <property type="entry name" value="APH"/>
    <property type="match status" value="1"/>
</dbReference>
<evidence type="ECO:0000313" key="3">
    <source>
        <dbReference type="Proteomes" id="UP000737391"/>
    </source>
</evidence>
<dbReference type="CDD" id="cd05120">
    <property type="entry name" value="APH_ChoK_like"/>
    <property type="match status" value="1"/>
</dbReference>
<reference evidence="2" key="1">
    <citation type="submission" date="2020-01" db="EMBL/GenBank/DDBJ databases">
        <title>Identification and distribution of gene clusters putatively required for synthesis of sphingolipid metabolism inhibitors in phylogenetically diverse species of the filamentous fungus Fusarium.</title>
        <authorList>
            <person name="Kim H.-S."/>
            <person name="Busman M."/>
            <person name="Brown D.W."/>
            <person name="Divon H."/>
            <person name="Uhlig S."/>
            <person name="Proctor R.H."/>
        </authorList>
    </citation>
    <scope>NUCLEOTIDE SEQUENCE</scope>
    <source>
        <strain evidence="2">NRRL 31653</strain>
    </source>
</reference>
<dbReference type="Proteomes" id="UP000737391">
    <property type="component" value="Unassembled WGS sequence"/>
</dbReference>
<dbReference type="SUPFAM" id="SSF56112">
    <property type="entry name" value="Protein kinase-like (PK-like)"/>
    <property type="match status" value="1"/>
</dbReference>
<dbReference type="EMBL" id="LUFC02000561">
    <property type="protein sequence ID" value="KAF4496214.1"/>
    <property type="molecule type" value="Genomic_DNA"/>
</dbReference>
<dbReference type="GO" id="GO:0016301">
    <property type="term" value="F:kinase activity"/>
    <property type="evidence" value="ECO:0007669"/>
    <property type="project" value="UniProtKB-KW"/>
</dbReference>
<dbReference type="PANTHER" id="PTHR21310">
    <property type="entry name" value="AMINOGLYCOSIDE PHOSPHOTRANSFERASE-RELATED-RELATED"/>
    <property type="match status" value="1"/>
</dbReference>
<protein>
    <submittedName>
        <fullName evidence="2">Kinase-like domain</fullName>
    </submittedName>
</protein>
<dbReference type="InterPro" id="IPR002575">
    <property type="entry name" value="Aminoglycoside_PTrfase"/>
</dbReference>
<dbReference type="PANTHER" id="PTHR21310:SF58">
    <property type="entry name" value="AMINOGLYCOSIDE PHOSPHOTRANSFERASE DOMAIN-CONTAINING PROTEIN"/>
    <property type="match status" value="1"/>
</dbReference>
<name>A0A9P5B6B7_9HYPO</name>
<dbReference type="InterPro" id="IPR051678">
    <property type="entry name" value="AGP_Transferase"/>
</dbReference>
<comment type="caution">
    <text evidence="2">The sequence shown here is derived from an EMBL/GenBank/DDBJ whole genome shotgun (WGS) entry which is preliminary data.</text>
</comment>
<gene>
    <name evidence="2" type="ORF">FAGAP_7646</name>
</gene>
<keyword evidence="3" id="KW-1185">Reference proteome</keyword>
<keyword evidence="2" id="KW-0808">Transferase</keyword>
<accession>A0A9P5B6B7</accession>
<keyword evidence="2" id="KW-0418">Kinase</keyword>
<dbReference type="AlphaFoldDB" id="A0A9P5B6B7"/>